<evidence type="ECO:0000313" key="3">
    <source>
        <dbReference type="Proteomes" id="UP001603857"/>
    </source>
</evidence>
<proteinExistence type="predicted"/>
<accession>A0ABD1LYV6</accession>
<dbReference type="Proteomes" id="UP001603857">
    <property type="component" value="Unassembled WGS sequence"/>
</dbReference>
<evidence type="ECO:0000256" key="1">
    <source>
        <dbReference type="SAM" id="MobiDB-lite"/>
    </source>
</evidence>
<dbReference type="AlphaFoldDB" id="A0ABD1LYV6"/>
<reference evidence="2 3" key="1">
    <citation type="submission" date="2024-08" db="EMBL/GenBank/DDBJ databases">
        <title>Insights into the chromosomal genome structure of Flemingia macrophylla.</title>
        <authorList>
            <person name="Ding Y."/>
            <person name="Zhao Y."/>
            <person name="Bi W."/>
            <person name="Wu M."/>
            <person name="Zhao G."/>
            <person name="Gong Y."/>
            <person name="Li W."/>
            <person name="Zhang P."/>
        </authorList>
    </citation>
    <scope>NUCLEOTIDE SEQUENCE [LARGE SCALE GENOMIC DNA]</scope>
    <source>
        <strain evidence="2">DYQJB</strain>
        <tissue evidence="2">Leaf</tissue>
    </source>
</reference>
<gene>
    <name evidence="2" type="ORF">Fmac_022150</name>
</gene>
<comment type="caution">
    <text evidence="2">The sequence shown here is derived from an EMBL/GenBank/DDBJ whole genome shotgun (WGS) entry which is preliminary data.</text>
</comment>
<organism evidence="2 3">
    <name type="scientific">Flemingia macrophylla</name>
    <dbReference type="NCBI Taxonomy" id="520843"/>
    <lineage>
        <taxon>Eukaryota</taxon>
        <taxon>Viridiplantae</taxon>
        <taxon>Streptophyta</taxon>
        <taxon>Embryophyta</taxon>
        <taxon>Tracheophyta</taxon>
        <taxon>Spermatophyta</taxon>
        <taxon>Magnoliopsida</taxon>
        <taxon>eudicotyledons</taxon>
        <taxon>Gunneridae</taxon>
        <taxon>Pentapetalae</taxon>
        <taxon>rosids</taxon>
        <taxon>fabids</taxon>
        <taxon>Fabales</taxon>
        <taxon>Fabaceae</taxon>
        <taxon>Papilionoideae</taxon>
        <taxon>50 kb inversion clade</taxon>
        <taxon>NPAAA clade</taxon>
        <taxon>indigoferoid/millettioid clade</taxon>
        <taxon>Phaseoleae</taxon>
        <taxon>Flemingia</taxon>
    </lineage>
</organism>
<keyword evidence="3" id="KW-1185">Reference proteome</keyword>
<feature type="region of interest" description="Disordered" evidence="1">
    <location>
        <begin position="129"/>
        <end position="157"/>
    </location>
</feature>
<feature type="compositionally biased region" description="Low complexity" evidence="1">
    <location>
        <begin position="31"/>
        <end position="47"/>
    </location>
</feature>
<feature type="compositionally biased region" description="Polar residues" evidence="1">
    <location>
        <begin position="94"/>
        <end position="106"/>
    </location>
</feature>
<dbReference type="EMBL" id="JBGMDY010000007">
    <property type="protein sequence ID" value="KAL2328723.1"/>
    <property type="molecule type" value="Genomic_DNA"/>
</dbReference>
<evidence type="ECO:0000313" key="2">
    <source>
        <dbReference type="EMBL" id="KAL2328723.1"/>
    </source>
</evidence>
<protein>
    <submittedName>
        <fullName evidence="2">Uncharacterized protein</fullName>
    </submittedName>
</protein>
<sequence>MDGHDCNLTSLDARIDELAIKGQPRRPRHPSPGCAARASSAPSATPFAIPPLPRPRRMRLLPSPNRPASASSLSRRPRAPPTPTRPSRARASFLRQSCSPSPFSNNVLPLSLRTLDDAFLGEIPATQITTGEGAVLLKEQRNETSARDNQLKEQTKR</sequence>
<feature type="region of interest" description="Disordered" evidence="1">
    <location>
        <begin position="17"/>
        <end position="106"/>
    </location>
</feature>
<feature type="compositionally biased region" description="Basic and acidic residues" evidence="1">
    <location>
        <begin position="138"/>
        <end position="157"/>
    </location>
</feature>
<name>A0ABD1LYV6_9FABA</name>
<feature type="compositionally biased region" description="Low complexity" evidence="1">
    <location>
        <begin position="60"/>
        <end position="74"/>
    </location>
</feature>